<evidence type="ECO:0000256" key="1">
    <source>
        <dbReference type="SAM" id="SignalP"/>
    </source>
</evidence>
<gene>
    <name evidence="2" type="ORF">K0B96_15595</name>
</gene>
<keyword evidence="3" id="KW-1185">Reference proteome</keyword>
<accession>A0A8F9TTE8</accession>
<dbReference type="Proteomes" id="UP000825051">
    <property type="component" value="Chromosome"/>
</dbReference>
<protein>
    <submittedName>
        <fullName evidence="2">Uncharacterized protein</fullName>
    </submittedName>
</protein>
<keyword evidence="1" id="KW-0732">Signal</keyword>
<reference evidence="2" key="1">
    <citation type="submission" date="2021-08" db="EMBL/GenBank/DDBJ databases">
        <title>Genome of a novel bacterium of the phylum Verrucomicrobia, Oleiharenicola sp. KSB-15.</title>
        <authorList>
            <person name="Chung J.-H."/>
            <person name="Ahn J.-H."/>
            <person name="Yoon Y."/>
            <person name="Kim D.-Y."/>
            <person name="An S.-H."/>
            <person name="Park I."/>
            <person name="Yeon J."/>
        </authorList>
    </citation>
    <scope>NUCLEOTIDE SEQUENCE</scope>
    <source>
        <strain evidence="2">KSB-15</strain>
    </source>
</reference>
<feature type="chain" id="PRO_5034224867" evidence="1">
    <location>
        <begin position="20"/>
        <end position="257"/>
    </location>
</feature>
<evidence type="ECO:0000313" key="3">
    <source>
        <dbReference type="Proteomes" id="UP000825051"/>
    </source>
</evidence>
<name>A0A8F9TTE8_9BACT</name>
<dbReference type="KEGG" id="ole:K0B96_15595"/>
<sequence>MRSFIASCFASMLAAGVVAAPKTCEVNVNVSVTEAGRKVTPPTKAKPVFYVPLLAGWREEGPVEAGEKAPRREALVKPLARALARQGYLVMGPGTPAPTLLLVFHWGALNVDEDETEDEDGEPQKQVRNQAQMLALVGGNTFGALDLNFERDAVMQAAEEDRYFVLVSAFDYADAVKKKKTLLWRARISTPSRGVVMTDVVQALVDSGAPYFGRETKRPVWAEAPVREGRVEFGEVIEVPEKAPPSTALPAATGAKK</sequence>
<dbReference type="RefSeq" id="WP_220161809.1">
    <property type="nucleotide sequence ID" value="NZ_CP080507.1"/>
</dbReference>
<organism evidence="2 3">
    <name type="scientific">Horticoccus luteus</name>
    <dbReference type="NCBI Taxonomy" id="2862869"/>
    <lineage>
        <taxon>Bacteria</taxon>
        <taxon>Pseudomonadati</taxon>
        <taxon>Verrucomicrobiota</taxon>
        <taxon>Opitutia</taxon>
        <taxon>Opitutales</taxon>
        <taxon>Opitutaceae</taxon>
        <taxon>Horticoccus</taxon>
    </lineage>
</organism>
<dbReference type="EMBL" id="CP080507">
    <property type="protein sequence ID" value="QYM78705.1"/>
    <property type="molecule type" value="Genomic_DNA"/>
</dbReference>
<feature type="signal peptide" evidence="1">
    <location>
        <begin position="1"/>
        <end position="19"/>
    </location>
</feature>
<dbReference type="AlphaFoldDB" id="A0A8F9TTE8"/>
<proteinExistence type="predicted"/>
<evidence type="ECO:0000313" key="2">
    <source>
        <dbReference type="EMBL" id="QYM78705.1"/>
    </source>
</evidence>